<organism evidence="2 3">
    <name type="scientific">Brevundimonas olei</name>
    <dbReference type="NCBI Taxonomy" id="657642"/>
    <lineage>
        <taxon>Bacteria</taxon>
        <taxon>Pseudomonadati</taxon>
        <taxon>Pseudomonadota</taxon>
        <taxon>Alphaproteobacteria</taxon>
        <taxon>Caulobacterales</taxon>
        <taxon>Caulobacteraceae</taxon>
        <taxon>Brevundimonas</taxon>
    </lineage>
</organism>
<keyword evidence="1" id="KW-0812">Transmembrane</keyword>
<dbReference type="RefSeq" id="WP_338576467.1">
    <property type="nucleotide sequence ID" value="NZ_CP146369.1"/>
</dbReference>
<evidence type="ECO:0000256" key="1">
    <source>
        <dbReference type="SAM" id="Phobius"/>
    </source>
</evidence>
<evidence type="ECO:0008006" key="4">
    <source>
        <dbReference type="Google" id="ProtNLM"/>
    </source>
</evidence>
<keyword evidence="1" id="KW-1133">Transmembrane helix</keyword>
<gene>
    <name evidence="2" type="ORF">V8J38_13905</name>
</gene>
<sequence length="197" mass="20716">MDLSASARDGRAAKRGPGRGWYALAALPMICGFAAMGAVLFTQLPKLDDGLEQIVVPGARELRLEPGRHTVFLEYRSVVDGRVYAVDQVPGLAVHVEAADGAPVAVSAPMGSSTYSMGGRQGEAINVFSVERAGIYRISADYDGQVGPQTVIAVGQGFMGQLFATVFLGLGAVFLGMILTVATVVGVYLARRRARQA</sequence>
<accession>A0ABZ2IDD3</accession>
<keyword evidence="1" id="KW-0472">Membrane</keyword>
<reference evidence="2 3" key="1">
    <citation type="submission" date="2024-02" db="EMBL/GenBank/DDBJ databases">
        <title>Distribution and functional of Brevundimonas-related endobacteria within Verticillium dahliae.</title>
        <authorList>
            <person name="Zeng H."/>
        </authorList>
    </citation>
    <scope>NUCLEOTIDE SEQUENCE [LARGE SCALE GENOMIC DNA]</scope>
    <source>
        <strain evidence="2 3">TRM 44200</strain>
    </source>
</reference>
<keyword evidence="3" id="KW-1185">Reference proteome</keyword>
<dbReference type="EMBL" id="CP146369">
    <property type="protein sequence ID" value="WWT54324.1"/>
    <property type="molecule type" value="Genomic_DNA"/>
</dbReference>
<protein>
    <recommendedName>
        <fullName evidence="4">DUF3592 domain-containing protein</fullName>
    </recommendedName>
</protein>
<evidence type="ECO:0000313" key="2">
    <source>
        <dbReference type="EMBL" id="WWT54324.1"/>
    </source>
</evidence>
<evidence type="ECO:0000313" key="3">
    <source>
        <dbReference type="Proteomes" id="UP001363460"/>
    </source>
</evidence>
<dbReference type="Proteomes" id="UP001363460">
    <property type="component" value="Chromosome"/>
</dbReference>
<feature type="transmembrane region" description="Helical" evidence="1">
    <location>
        <begin position="21"/>
        <end position="41"/>
    </location>
</feature>
<name>A0ABZ2IDD3_9CAUL</name>
<proteinExistence type="predicted"/>
<feature type="transmembrane region" description="Helical" evidence="1">
    <location>
        <begin position="166"/>
        <end position="190"/>
    </location>
</feature>